<dbReference type="Gene3D" id="1.10.287.810">
    <property type="entry name" value="Mitochondrial import inner membrane translocase subunit tim13 like domains"/>
    <property type="match status" value="1"/>
</dbReference>
<dbReference type="STRING" id="763665.A0A2G5B276"/>
<reference evidence="7 8" key="1">
    <citation type="journal article" date="2015" name="Genome Biol. Evol.">
        <title>Phylogenomic analyses indicate that early fungi evolved digesting cell walls of algal ancestors of land plants.</title>
        <authorList>
            <person name="Chang Y."/>
            <person name="Wang S."/>
            <person name="Sekimoto S."/>
            <person name="Aerts A.L."/>
            <person name="Choi C."/>
            <person name="Clum A."/>
            <person name="LaButti K.M."/>
            <person name="Lindquist E.A."/>
            <person name="Yee Ngan C."/>
            <person name="Ohm R.A."/>
            <person name="Salamov A.A."/>
            <person name="Grigoriev I.V."/>
            <person name="Spatafora J.W."/>
            <person name="Berbee M.L."/>
        </authorList>
    </citation>
    <scope>NUCLEOTIDE SEQUENCE [LARGE SCALE GENOMIC DNA]</scope>
    <source>
        <strain evidence="7 8">NRRL 1564</strain>
    </source>
</reference>
<keyword evidence="3 5" id="KW-0653">Protein transport</keyword>
<dbReference type="AlphaFoldDB" id="A0A2G5B276"/>
<name>A0A2G5B276_COERN</name>
<gene>
    <name evidence="7" type="ORF">COEREDRAFT_49853</name>
</gene>
<dbReference type="Pfam" id="PF02953">
    <property type="entry name" value="zf-Tim10_DDP"/>
    <property type="match status" value="1"/>
</dbReference>
<comment type="function">
    <text evidence="5">Mitochondrial intermembrane chaperone that participates in the import and insertion of some multi-pass transmembrane proteins into the mitochondrial inner membrane. Also required for the transfer of beta-barrel precursors from the TOM complex to the sorting and assembly machinery (SAM complex) of the outer membrane. Acts as a chaperone-like protein that protects the hydrophobic precursors from aggregation and guide them through the mitochondrial intermembrane space.</text>
</comment>
<evidence type="ECO:0000256" key="2">
    <source>
        <dbReference type="ARBA" id="ARBA00022792"/>
    </source>
</evidence>
<comment type="subcellular location">
    <subcellularLocation>
        <location evidence="5">Mitochondrion inner membrane</location>
        <topology evidence="5">Peripheral membrane protein</topology>
        <orientation evidence="5">Intermembrane side</orientation>
    </subcellularLocation>
</comment>
<dbReference type="OrthoDB" id="344165at2759"/>
<keyword evidence="5" id="KW-0143">Chaperone</keyword>
<comment type="similarity">
    <text evidence="1 5">Belongs to the small Tim family.</text>
</comment>
<evidence type="ECO:0000259" key="6">
    <source>
        <dbReference type="Pfam" id="PF02953"/>
    </source>
</evidence>
<keyword evidence="2 5" id="KW-0999">Mitochondrion inner membrane</keyword>
<evidence type="ECO:0000313" key="8">
    <source>
        <dbReference type="Proteomes" id="UP000242474"/>
    </source>
</evidence>
<proteinExistence type="inferred from homology"/>
<feature type="domain" description="Tim10-like" evidence="6">
    <location>
        <begin position="14"/>
        <end position="77"/>
    </location>
</feature>
<keyword evidence="2 5" id="KW-0472">Membrane</keyword>
<comment type="domain">
    <text evidence="5">The twin CX3C motif contains 4 conserved Cys residues that form 2 disulfide bonds in the mitochondrial intermembrane space.</text>
</comment>
<comment type="subunit">
    <text evidence="5">Heterohexamer.</text>
</comment>
<evidence type="ECO:0000256" key="4">
    <source>
        <dbReference type="ARBA" id="ARBA00023010"/>
    </source>
</evidence>
<evidence type="ECO:0000256" key="5">
    <source>
        <dbReference type="RuleBase" id="RU367043"/>
    </source>
</evidence>
<dbReference type="Proteomes" id="UP000242474">
    <property type="component" value="Unassembled WGS sequence"/>
</dbReference>
<keyword evidence="5" id="KW-0496">Mitochondrion</keyword>
<dbReference type="GO" id="GO:0005743">
    <property type="term" value="C:mitochondrial inner membrane"/>
    <property type="evidence" value="ECO:0007669"/>
    <property type="project" value="UniProtKB-SubCell"/>
</dbReference>
<dbReference type="GO" id="GO:0015031">
    <property type="term" value="P:protein transport"/>
    <property type="evidence" value="ECO:0007669"/>
    <property type="project" value="UniProtKB-KW"/>
</dbReference>
<accession>A0A2G5B276</accession>
<keyword evidence="5" id="KW-1015">Disulfide bond</keyword>
<evidence type="ECO:0000313" key="7">
    <source>
        <dbReference type="EMBL" id="PIA13118.1"/>
    </source>
</evidence>
<evidence type="ECO:0000256" key="1">
    <source>
        <dbReference type="ARBA" id="ARBA00006720"/>
    </source>
</evidence>
<sequence length="79" mass="9187">MAGFDENTQKELQEFIQRETTKAELQNTVHEFTGRCWELCIKDAKTNQLNNKESACLQNCVNRFIDSSVHVVKRLQSLQ</sequence>
<dbReference type="SUPFAM" id="SSF144122">
    <property type="entry name" value="Tim10-like"/>
    <property type="match status" value="1"/>
</dbReference>
<organism evidence="7 8">
    <name type="scientific">Coemansia reversa (strain ATCC 12441 / NRRL 1564)</name>
    <dbReference type="NCBI Taxonomy" id="763665"/>
    <lineage>
        <taxon>Eukaryota</taxon>
        <taxon>Fungi</taxon>
        <taxon>Fungi incertae sedis</taxon>
        <taxon>Zoopagomycota</taxon>
        <taxon>Kickxellomycotina</taxon>
        <taxon>Kickxellomycetes</taxon>
        <taxon>Kickxellales</taxon>
        <taxon>Kickxellaceae</taxon>
        <taxon>Coemansia</taxon>
    </lineage>
</organism>
<keyword evidence="4 5" id="KW-0811">Translocation</keyword>
<dbReference type="EMBL" id="KZ303547">
    <property type="protein sequence ID" value="PIA13118.1"/>
    <property type="molecule type" value="Genomic_DNA"/>
</dbReference>
<dbReference type="InterPro" id="IPR035427">
    <property type="entry name" value="Tim10-like_dom_sf"/>
</dbReference>
<dbReference type="InterPro" id="IPR004217">
    <property type="entry name" value="Tim10-like"/>
</dbReference>
<evidence type="ECO:0000256" key="3">
    <source>
        <dbReference type="ARBA" id="ARBA00022927"/>
    </source>
</evidence>
<protein>
    <recommendedName>
        <fullName evidence="5">Mitochondrial import inner membrane translocase subunit</fullName>
    </recommendedName>
</protein>
<keyword evidence="8" id="KW-1185">Reference proteome</keyword>
<keyword evidence="5" id="KW-0813">Transport</keyword>